<evidence type="ECO:0000256" key="3">
    <source>
        <dbReference type="ARBA" id="ARBA00022676"/>
    </source>
</evidence>
<accession>A0A3G6J9G9</accession>
<dbReference type="GO" id="GO:0000139">
    <property type="term" value="C:Golgi membrane"/>
    <property type="evidence" value="ECO:0007669"/>
    <property type="project" value="UniProtKB-SubCell"/>
</dbReference>
<evidence type="ECO:0000256" key="9">
    <source>
        <dbReference type="ARBA" id="ARBA00023136"/>
    </source>
</evidence>
<evidence type="ECO:0000256" key="6">
    <source>
        <dbReference type="ARBA" id="ARBA00022968"/>
    </source>
</evidence>
<feature type="site" description="Interaction with galactose moiety of substrate glycoprotein" evidence="12">
    <location>
        <position position="259"/>
    </location>
</feature>
<dbReference type="GO" id="GO:0009834">
    <property type="term" value="P:plant-type secondary cell wall biogenesis"/>
    <property type="evidence" value="ECO:0007669"/>
    <property type="project" value="TreeGrafter"/>
</dbReference>
<evidence type="ECO:0000256" key="10">
    <source>
        <dbReference type="ARBA" id="ARBA00023180"/>
    </source>
</evidence>
<dbReference type="CDD" id="cd00218">
    <property type="entry name" value="GlcAT-I"/>
    <property type="match status" value="1"/>
</dbReference>
<keyword evidence="4 13" id="KW-0808">Transferase</keyword>
<dbReference type="PANTHER" id="PTHR10896:SF65">
    <property type="entry name" value="GALACTOSYLGALACTOSYLXYLOSYLPROTEIN 3-BETA-GLUCURONOSYLTRANSFERASE 3"/>
    <property type="match status" value="1"/>
</dbReference>
<proteinExistence type="evidence at transcript level"/>
<evidence type="ECO:0000256" key="7">
    <source>
        <dbReference type="ARBA" id="ARBA00022989"/>
    </source>
</evidence>
<dbReference type="InterPro" id="IPR005027">
    <property type="entry name" value="Glyco_trans_43"/>
</dbReference>
<dbReference type="Gene3D" id="3.90.550.10">
    <property type="entry name" value="Spore Coat Polysaccharide Biosynthesis Protein SpsA, Chain A"/>
    <property type="match status" value="1"/>
</dbReference>
<gene>
    <name evidence="15" type="primary">GT43a</name>
</gene>
<comment type="subcellular location">
    <subcellularLocation>
        <location evidence="1 13">Golgi apparatus membrane</location>
        <topology evidence="1 13">Single-pass type II membrane protein</topology>
    </subcellularLocation>
</comment>
<keyword evidence="11 13" id="KW-0961">Cell wall biogenesis/degradation</keyword>
<dbReference type="GO" id="GO:0071555">
    <property type="term" value="P:cell wall organization"/>
    <property type="evidence" value="ECO:0007669"/>
    <property type="project" value="UniProtKB-KW"/>
</dbReference>
<keyword evidence="5" id="KW-0812">Transmembrane</keyword>
<name>A0A3G6J9G9_PINTA</name>
<keyword evidence="10" id="KW-0325">Glycoprotein</keyword>
<dbReference type="GO" id="GO:0015018">
    <property type="term" value="F:galactosylgalactosylxylosylprotein 3-beta-glucuronosyltransferase activity"/>
    <property type="evidence" value="ECO:0007669"/>
    <property type="project" value="InterPro"/>
</dbReference>
<evidence type="ECO:0000256" key="4">
    <source>
        <dbReference type="ARBA" id="ARBA00022679"/>
    </source>
</evidence>
<protein>
    <recommendedName>
        <fullName evidence="13">Glycosyltransferases</fullName>
        <ecNumber evidence="13">2.4.-.-</ecNumber>
    </recommendedName>
</protein>
<dbReference type="AlphaFoldDB" id="A0A3G6J9G9"/>
<sequence length="381" mass="43929">MGLAKRKVQVWKRALLHFLLCFFLGILFGFIPYSTLNFSPSIAYDKPKTRQEFSFEVKNIPTNARLDFSQVGNRGRLIETIKIDGSEHREESSELEEMESETNSAGTDPIPLVSTVRSLDFITRKLLIIVTPTYNQAFQAMYLNRLAQTLRLVQPPLLWIVVEMPAQSKETADVLRKTGVMYRHLVCDKNATDVKDRSAPQRNVALAHIEQHRLDGIVYFVDDNNVYTLELFEQLREIKRFGTWPIGMFTHNKKKIVVEGPVCNSTRVIGWQTNEMSKKLCRFHVNNSGFAFNSTILWDPQKWRRPTSELIRQLDTDKDGLQDTKFIEQLVADESQMEGLANGCSKILVWNLHLEASMITYPSRWIVENNLEAIVPLKKHK</sequence>
<dbReference type="GO" id="GO:0010417">
    <property type="term" value="P:glucuronoxylan biosynthetic process"/>
    <property type="evidence" value="ECO:0007669"/>
    <property type="project" value="TreeGrafter"/>
</dbReference>
<keyword evidence="9" id="KW-0472">Membrane</keyword>
<organism evidence="15">
    <name type="scientific">Pinus taeda</name>
    <name type="common">Loblolly pine</name>
    <dbReference type="NCBI Taxonomy" id="3352"/>
    <lineage>
        <taxon>Eukaryota</taxon>
        <taxon>Viridiplantae</taxon>
        <taxon>Streptophyta</taxon>
        <taxon>Embryophyta</taxon>
        <taxon>Tracheophyta</taxon>
        <taxon>Spermatophyta</taxon>
        <taxon>Pinopsida</taxon>
        <taxon>Pinidae</taxon>
        <taxon>Conifers I</taxon>
        <taxon>Pinales</taxon>
        <taxon>Pinaceae</taxon>
        <taxon>Pinus</taxon>
        <taxon>Pinus subgen. Pinus</taxon>
    </lineage>
</organism>
<keyword evidence="6 13" id="KW-0735">Signal-anchor</keyword>
<dbReference type="SUPFAM" id="SSF53448">
    <property type="entry name" value="Nucleotide-diphospho-sugar transferases"/>
    <property type="match status" value="1"/>
</dbReference>
<dbReference type="GO" id="GO:0042285">
    <property type="term" value="F:xylosyltransferase activity"/>
    <property type="evidence" value="ECO:0007669"/>
    <property type="project" value="TreeGrafter"/>
</dbReference>
<evidence type="ECO:0000256" key="13">
    <source>
        <dbReference type="RuleBase" id="RU363127"/>
    </source>
</evidence>
<dbReference type="FunFam" id="3.90.550.10:FF:000064">
    <property type="entry name" value="Glycosyltransferases"/>
    <property type="match status" value="1"/>
</dbReference>
<dbReference type="PANTHER" id="PTHR10896">
    <property type="entry name" value="GALACTOSYLGALACTOSYLXYLOSYLPROTEIN 3-BETA-GLUCURONOSYLTRANSFERASE BETA-1,3-GLUCURONYLTRANSFERASE"/>
    <property type="match status" value="1"/>
</dbReference>
<keyword evidence="8 13" id="KW-0333">Golgi apparatus</keyword>
<reference evidence="15" key="1">
    <citation type="submission" date="2018-03" db="EMBL/GenBank/DDBJ databases">
        <title>Loblolly pine cDNA sequences associated with carbon metabolism, wood formation, and disease resistance.</title>
        <authorList>
            <person name="Nairn C.J."/>
            <person name="Dean J.F.D."/>
            <person name="Peterson D.G."/>
        </authorList>
    </citation>
    <scope>NUCLEOTIDE SEQUENCE</scope>
    <source>
        <tissue evidence="15">Developing xylem</tissue>
    </source>
</reference>
<comment type="similarity">
    <text evidence="2 13">Belongs to the glycosyltransferase 43 family.</text>
</comment>
<dbReference type="EMBL" id="MH017236">
    <property type="protein sequence ID" value="AZA14781.1"/>
    <property type="molecule type" value="mRNA"/>
</dbReference>
<evidence type="ECO:0000256" key="14">
    <source>
        <dbReference type="SAM" id="MobiDB-lite"/>
    </source>
</evidence>
<dbReference type="EC" id="2.4.-.-" evidence="13"/>
<keyword evidence="3" id="KW-0328">Glycosyltransferase</keyword>
<keyword evidence="7" id="KW-1133">Transmembrane helix</keyword>
<dbReference type="InterPro" id="IPR029044">
    <property type="entry name" value="Nucleotide-diphossugar_trans"/>
</dbReference>
<feature type="region of interest" description="Disordered" evidence="14">
    <location>
        <begin position="86"/>
        <end position="107"/>
    </location>
</feature>
<comment type="function">
    <text evidence="13">Involved in the synthesis of glucuronoxylan hemicellulose in secondary cell walls.</text>
</comment>
<evidence type="ECO:0000256" key="8">
    <source>
        <dbReference type="ARBA" id="ARBA00023034"/>
    </source>
</evidence>
<evidence type="ECO:0000256" key="12">
    <source>
        <dbReference type="PIRSR" id="PIRSR605027-4"/>
    </source>
</evidence>
<evidence type="ECO:0000256" key="2">
    <source>
        <dbReference type="ARBA" id="ARBA00007706"/>
    </source>
</evidence>
<evidence type="ECO:0000256" key="11">
    <source>
        <dbReference type="ARBA" id="ARBA00023316"/>
    </source>
</evidence>
<evidence type="ECO:0000256" key="1">
    <source>
        <dbReference type="ARBA" id="ARBA00004323"/>
    </source>
</evidence>
<evidence type="ECO:0000256" key="5">
    <source>
        <dbReference type="ARBA" id="ARBA00022692"/>
    </source>
</evidence>
<evidence type="ECO:0000313" key="15">
    <source>
        <dbReference type="EMBL" id="AZA14781.1"/>
    </source>
</evidence>
<dbReference type="Pfam" id="PF03360">
    <property type="entry name" value="Glyco_transf_43"/>
    <property type="match status" value="1"/>
</dbReference>